<sequence>MNAGARLARRAALPLTGITLALVGIGAGLALAAGVPVIDLVYLVFVVACGVTGGLVVRQRPANPVGALLLGSAACFAALEACGRAARWLEGPPAVTLGWPQTWLWVPANALLAAVPVFFPDGQAGARWRWPLAAFASLGVVTALLNALRPGPDTQLGVPGRPNPVGVPGLAPLADAFATVFTLGTGLVLVAAGVGLVAGLIRSGAGRWSG</sequence>
<feature type="transmembrane region" description="Helical" evidence="1">
    <location>
        <begin position="40"/>
        <end position="58"/>
    </location>
</feature>
<proteinExistence type="predicted"/>
<keyword evidence="3" id="KW-1185">Reference proteome</keyword>
<dbReference type="Proteomes" id="UP000321328">
    <property type="component" value="Unassembled WGS sequence"/>
</dbReference>
<keyword evidence="1" id="KW-0812">Transmembrane</keyword>
<feature type="transmembrane region" description="Helical" evidence="1">
    <location>
        <begin position="176"/>
        <end position="201"/>
    </location>
</feature>
<evidence type="ECO:0000256" key="1">
    <source>
        <dbReference type="SAM" id="Phobius"/>
    </source>
</evidence>
<keyword evidence="1" id="KW-1133">Transmembrane helix</keyword>
<dbReference type="STRING" id="1123024.GCA_000423625_00577"/>
<dbReference type="EMBL" id="BJVI01000002">
    <property type="protein sequence ID" value="GEL16486.1"/>
    <property type="molecule type" value="Genomic_DNA"/>
</dbReference>
<protein>
    <submittedName>
        <fullName evidence="2">Uncharacterized protein</fullName>
    </submittedName>
</protein>
<accession>A0A511CV84</accession>
<organism evidence="2 3">
    <name type="scientific">Pseudonocardia asaccharolytica DSM 44247 = NBRC 16224</name>
    <dbReference type="NCBI Taxonomy" id="1123024"/>
    <lineage>
        <taxon>Bacteria</taxon>
        <taxon>Bacillati</taxon>
        <taxon>Actinomycetota</taxon>
        <taxon>Actinomycetes</taxon>
        <taxon>Pseudonocardiales</taxon>
        <taxon>Pseudonocardiaceae</taxon>
        <taxon>Pseudonocardia</taxon>
    </lineage>
</organism>
<reference evidence="2 3" key="1">
    <citation type="submission" date="2019-07" db="EMBL/GenBank/DDBJ databases">
        <title>Whole genome shotgun sequence of Pseudonocardia asaccharolytica NBRC 16224.</title>
        <authorList>
            <person name="Hosoyama A."/>
            <person name="Uohara A."/>
            <person name="Ohji S."/>
            <person name="Ichikawa N."/>
        </authorList>
    </citation>
    <scope>NUCLEOTIDE SEQUENCE [LARGE SCALE GENOMIC DNA]</scope>
    <source>
        <strain evidence="2 3">NBRC 16224</strain>
    </source>
</reference>
<evidence type="ECO:0000313" key="3">
    <source>
        <dbReference type="Proteomes" id="UP000321328"/>
    </source>
</evidence>
<dbReference type="AlphaFoldDB" id="A0A511CV84"/>
<name>A0A511CV84_9PSEU</name>
<gene>
    <name evidence="2" type="ORF">PA7_03230</name>
</gene>
<keyword evidence="1" id="KW-0472">Membrane</keyword>
<dbReference type="RefSeq" id="WP_147200886.1">
    <property type="nucleotide sequence ID" value="NZ_AUII01000002.1"/>
</dbReference>
<dbReference type="OrthoDB" id="3426700at2"/>
<feature type="transmembrane region" description="Helical" evidence="1">
    <location>
        <begin position="65"/>
        <end position="86"/>
    </location>
</feature>
<feature type="transmembrane region" description="Helical" evidence="1">
    <location>
        <begin position="12"/>
        <end position="34"/>
    </location>
</feature>
<feature type="transmembrane region" description="Helical" evidence="1">
    <location>
        <begin position="98"/>
        <end position="118"/>
    </location>
</feature>
<evidence type="ECO:0000313" key="2">
    <source>
        <dbReference type="EMBL" id="GEL16486.1"/>
    </source>
</evidence>
<feature type="transmembrane region" description="Helical" evidence="1">
    <location>
        <begin position="130"/>
        <end position="148"/>
    </location>
</feature>
<comment type="caution">
    <text evidence="2">The sequence shown here is derived from an EMBL/GenBank/DDBJ whole genome shotgun (WGS) entry which is preliminary data.</text>
</comment>